<dbReference type="AlphaFoldDB" id="A0A0G9GZD1"/>
<dbReference type="Proteomes" id="UP000182987">
    <property type="component" value="Chromosome"/>
</dbReference>
<name>A0A0G9GZD1_9GAMM</name>
<dbReference type="KEGG" id="lrz:BJI69_20330"/>
<protein>
    <submittedName>
        <fullName evidence="1">Uncharacterized protein</fullName>
    </submittedName>
</protein>
<proteinExistence type="predicted"/>
<organism evidence="1 2">
    <name type="scientific">Luteibacter rhizovicinus DSM 16549</name>
    <dbReference type="NCBI Taxonomy" id="1440763"/>
    <lineage>
        <taxon>Bacteria</taxon>
        <taxon>Pseudomonadati</taxon>
        <taxon>Pseudomonadota</taxon>
        <taxon>Gammaproteobacteria</taxon>
        <taxon>Lysobacterales</taxon>
        <taxon>Rhodanobacteraceae</taxon>
        <taxon>Luteibacter</taxon>
    </lineage>
</organism>
<evidence type="ECO:0000313" key="1">
    <source>
        <dbReference type="EMBL" id="APG06015.1"/>
    </source>
</evidence>
<dbReference type="EMBL" id="CP017480">
    <property type="protein sequence ID" value="APG06015.1"/>
    <property type="molecule type" value="Genomic_DNA"/>
</dbReference>
<dbReference type="PATRIC" id="fig|1440763.5.peg.4221"/>
<accession>A0A0G9GZD1</accession>
<keyword evidence="2" id="KW-1185">Reference proteome</keyword>
<evidence type="ECO:0000313" key="2">
    <source>
        <dbReference type="Proteomes" id="UP000182987"/>
    </source>
</evidence>
<sequence length="121" mass="14009">MTSNIEDVEEEHAFYFKEKMYFSYLDEHHFYAWLESIDDVVKAEGTPRGIRVTLRGAYLSRGGAHDLLALFTRYGYPLAMLRKFLAPADDAWFRDPAAYWISELYKDLPDYVPPTAGESSL</sequence>
<dbReference type="RefSeq" id="WP_046969555.1">
    <property type="nucleotide sequence ID" value="NZ_CP017480.1"/>
</dbReference>
<reference evidence="2" key="1">
    <citation type="submission" date="2016-09" db="EMBL/GenBank/DDBJ databases">
        <authorList>
            <person name="Lysoe E."/>
        </authorList>
    </citation>
    <scope>NUCLEOTIDE SEQUENCE [LARGE SCALE GENOMIC DNA]</scope>
    <source>
        <strain evidence="2">LJ96T</strain>
    </source>
</reference>
<gene>
    <name evidence="1" type="ORF">BJI69_20330</name>
</gene>